<reference evidence="1 2" key="2">
    <citation type="submission" date="2020-03" db="EMBL/GenBank/DDBJ databases">
        <authorList>
            <person name="Ichikawa N."/>
            <person name="Kimura A."/>
            <person name="Kitahashi Y."/>
            <person name="Uohara A."/>
        </authorList>
    </citation>
    <scope>NUCLEOTIDE SEQUENCE [LARGE SCALE GENOMIC DNA]</scope>
    <source>
        <strain evidence="1 2">NBRC 107702</strain>
    </source>
</reference>
<protein>
    <submittedName>
        <fullName evidence="1">Uncharacterized protein</fullName>
    </submittedName>
</protein>
<dbReference type="EMBL" id="AP022870">
    <property type="protein sequence ID" value="BCB76893.1"/>
    <property type="molecule type" value="Genomic_DNA"/>
</dbReference>
<dbReference type="Proteomes" id="UP000502508">
    <property type="component" value="Chromosome"/>
</dbReference>
<evidence type="ECO:0000313" key="1">
    <source>
        <dbReference type="EMBL" id="BCB76893.1"/>
    </source>
</evidence>
<name>A0A6F8XSU0_9ACTN</name>
<dbReference type="KEGG" id="pfla:Pflav_033030"/>
<reference evidence="1 2" key="1">
    <citation type="submission" date="2020-03" db="EMBL/GenBank/DDBJ databases">
        <title>Whole genome shotgun sequence of Phytohabitans flavus NBRC 107702.</title>
        <authorList>
            <person name="Komaki H."/>
            <person name="Tamura T."/>
        </authorList>
    </citation>
    <scope>NUCLEOTIDE SEQUENCE [LARGE SCALE GENOMIC DNA]</scope>
    <source>
        <strain evidence="1 2">NBRC 107702</strain>
    </source>
</reference>
<sequence length="95" mass="10357">MSGATAVGDWSVVGQLADLRWLSFDDVQTIDSVDFVLRLGALQRFYATGNTKVADGRVAQLGSHPVLRTIGLAQSRRHDATAAEIRKRLGGFRPF</sequence>
<accession>A0A6F8XSU0</accession>
<organism evidence="1 2">
    <name type="scientific">Phytohabitans flavus</name>
    <dbReference type="NCBI Taxonomy" id="1076124"/>
    <lineage>
        <taxon>Bacteria</taxon>
        <taxon>Bacillati</taxon>
        <taxon>Actinomycetota</taxon>
        <taxon>Actinomycetes</taxon>
        <taxon>Micromonosporales</taxon>
        <taxon>Micromonosporaceae</taxon>
    </lineage>
</organism>
<gene>
    <name evidence="1" type="ORF">Pflav_033030</name>
</gene>
<keyword evidence="2" id="KW-1185">Reference proteome</keyword>
<evidence type="ECO:0000313" key="2">
    <source>
        <dbReference type="Proteomes" id="UP000502508"/>
    </source>
</evidence>
<dbReference type="RefSeq" id="WP_173036830.1">
    <property type="nucleotide sequence ID" value="NZ_AP022870.1"/>
</dbReference>
<dbReference type="AlphaFoldDB" id="A0A6F8XSU0"/>
<proteinExistence type="predicted"/>